<dbReference type="InterPro" id="IPR002903">
    <property type="entry name" value="RsmH"/>
</dbReference>
<dbReference type="Gene3D" id="1.10.150.170">
    <property type="entry name" value="Putative methyltransferase TM0872, insert domain"/>
    <property type="match status" value="1"/>
</dbReference>
<keyword evidence="7" id="KW-1185">Reference proteome</keyword>
<dbReference type="InterPro" id="IPR023397">
    <property type="entry name" value="SAM-dep_MeTrfase_MraW_recog"/>
</dbReference>
<feature type="region of interest" description="Disordered" evidence="5">
    <location>
        <begin position="323"/>
        <end position="365"/>
    </location>
</feature>
<keyword evidence="2 6" id="KW-0489">Methyltransferase</keyword>
<reference evidence="6 7" key="1">
    <citation type="submission" date="2016-09" db="EMBL/GenBank/DDBJ databases">
        <title>Extensive genetic diversity and differential bi-allelic expression allows diatom success in the polar Southern Ocean.</title>
        <authorList>
            <consortium name="DOE Joint Genome Institute"/>
            <person name="Mock T."/>
            <person name="Otillar R.P."/>
            <person name="Strauss J."/>
            <person name="Dupont C."/>
            <person name="Frickenhaus S."/>
            <person name="Maumus F."/>
            <person name="Mcmullan M."/>
            <person name="Sanges R."/>
            <person name="Schmutz J."/>
            <person name="Toseland A."/>
            <person name="Valas R."/>
            <person name="Veluchamy A."/>
            <person name="Ward B.J."/>
            <person name="Allen A."/>
            <person name="Barry K."/>
            <person name="Falciatore A."/>
            <person name="Ferrante M."/>
            <person name="Fortunato A.E."/>
            <person name="Gloeckner G."/>
            <person name="Gruber A."/>
            <person name="Hipkin R."/>
            <person name="Janech M."/>
            <person name="Kroth P."/>
            <person name="Leese F."/>
            <person name="Lindquist E."/>
            <person name="Lyon B.R."/>
            <person name="Martin J."/>
            <person name="Mayer C."/>
            <person name="Parker M."/>
            <person name="Quesneville H."/>
            <person name="Raymond J."/>
            <person name="Uhlig C."/>
            <person name="Valentin K.U."/>
            <person name="Worden A.Z."/>
            <person name="Armbrust E.V."/>
            <person name="Bowler C."/>
            <person name="Green B."/>
            <person name="Moulton V."/>
            <person name="Van Oosterhout C."/>
            <person name="Grigoriev I."/>
        </authorList>
    </citation>
    <scope>NUCLEOTIDE SEQUENCE [LARGE SCALE GENOMIC DNA]</scope>
    <source>
        <strain evidence="6 7">CCMP1102</strain>
    </source>
</reference>
<comment type="similarity">
    <text evidence="1">Belongs to the methyltransferase superfamily. RsmH family.</text>
</comment>
<evidence type="ECO:0000256" key="3">
    <source>
        <dbReference type="ARBA" id="ARBA00022679"/>
    </source>
</evidence>
<dbReference type="KEGG" id="fcy:FRACYDRAFT_270426"/>
<evidence type="ECO:0000256" key="5">
    <source>
        <dbReference type="SAM" id="MobiDB-lite"/>
    </source>
</evidence>
<gene>
    <name evidence="6" type="primary">AdoMet_2</name>
    <name evidence="6" type="ORF">FRACYDRAFT_270426</name>
</gene>
<feature type="compositionally biased region" description="Basic and acidic residues" evidence="5">
    <location>
        <begin position="323"/>
        <end position="333"/>
    </location>
</feature>
<name>A0A1E7F483_9STRA</name>
<organism evidence="6 7">
    <name type="scientific">Fragilariopsis cylindrus CCMP1102</name>
    <dbReference type="NCBI Taxonomy" id="635003"/>
    <lineage>
        <taxon>Eukaryota</taxon>
        <taxon>Sar</taxon>
        <taxon>Stramenopiles</taxon>
        <taxon>Ochrophyta</taxon>
        <taxon>Bacillariophyta</taxon>
        <taxon>Bacillariophyceae</taxon>
        <taxon>Bacillariophycidae</taxon>
        <taxon>Bacillariales</taxon>
        <taxon>Bacillariaceae</taxon>
        <taxon>Fragilariopsis</taxon>
    </lineage>
</organism>
<evidence type="ECO:0000256" key="4">
    <source>
        <dbReference type="ARBA" id="ARBA00022691"/>
    </source>
</evidence>
<dbReference type="PANTHER" id="PTHR11265">
    <property type="entry name" value="S-ADENOSYL-METHYLTRANSFERASE MRAW"/>
    <property type="match status" value="1"/>
</dbReference>
<dbReference type="FunCoup" id="A0A1E7F483">
    <property type="interactions" value="71"/>
</dbReference>
<proteinExistence type="inferred from homology"/>
<dbReference type="PANTHER" id="PTHR11265:SF0">
    <property type="entry name" value="12S RRNA N4-METHYLCYTIDINE METHYLTRANSFERASE"/>
    <property type="match status" value="1"/>
</dbReference>
<dbReference type="Pfam" id="PF01795">
    <property type="entry name" value="Methyltransf_5"/>
    <property type="match status" value="1"/>
</dbReference>
<keyword evidence="4" id="KW-0949">S-adenosyl-L-methionine</keyword>
<dbReference type="HAMAP" id="MF_01007">
    <property type="entry name" value="16SrRNA_methyltr_H"/>
    <property type="match status" value="1"/>
</dbReference>
<dbReference type="Proteomes" id="UP000095751">
    <property type="component" value="Unassembled WGS sequence"/>
</dbReference>
<evidence type="ECO:0000256" key="1">
    <source>
        <dbReference type="ARBA" id="ARBA00010396"/>
    </source>
</evidence>
<accession>A0A1E7F483</accession>
<dbReference type="SUPFAM" id="SSF53335">
    <property type="entry name" value="S-adenosyl-L-methionine-dependent methyltransferases"/>
    <property type="match status" value="1"/>
</dbReference>
<dbReference type="OrthoDB" id="16290at2759"/>
<keyword evidence="3 6" id="KW-0808">Transferase</keyword>
<dbReference type="InParanoid" id="A0A1E7F483"/>
<dbReference type="AlphaFoldDB" id="A0A1E7F483"/>
<dbReference type="GO" id="GO:0070475">
    <property type="term" value="P:rRNA base methylation"/>
    <property type="evidence" value="ECO:0007669"/>
    <property type="project" value="TreeGrafter"/>
</dbReference>
<dbReference type="Gene3D" id="3.40.50.150">
    <property type="entry name" value="Vaccinia Virus protein VP39"/>
    <property type="match status" value="1"/>
</dbReference>
<sequence>MVNECIDALLNCERGSGRIRHKKYSNNDKEGEQEEQVPSTSTSSPLIFVDGTLGGGGHSAALLQTLKGGDIVFGCDIDPNALNEASKRLSYYTNHDGIDRPLFVPVQSNFGNLATKLPTILHPITQKLILSKGVDGILLDLGVSSHQIDVPERGFSFMRDGPLDMRMGSASGTNNDSDDTSSVSDVGGLKAADICNEFDEKELQRIFSVYGDEPKSKTVAKAIVKNRPLYTTGELVDAIGSVIPQFAKNKRHGRTATCARVFQSLRIVVNNEDGVLSQVLSDVCPTLLIPGGRLVVMSYHSMEDRATKRIMRDGSLEKIRNGRQRINNDEKDLYGNYNGPSKPFKPLSKRRKATEEETSRNPRARSAILRVAERLEDF</sequence>
<dbReference type="SUPFAM" id="SSF81799">
    <property type="entry name" value="Putative methyltransferase TM0872, insert domain"/>
    <property type="match status" value="1"/>
</dbReference>
<dbReference type="NCBIfam" id="TIGR00006">
    <property type="entry name" value="16S rRNA (cytosine(1402)-N(4))-methyltransferase RsmH"/>
    <property type="match status" value="1"/>
</dbReference>
<evidence type="ECO:0000313" key="7">
    <source>
        <dbReference type="Proteomes" id="UP000095751"/>
    </source>
</evidence>
<dbReference type="InterPro" id="IPR029063">
    <property type="entry name" value="SAM-dependent_MTases_sf"/>
</dbReference>
<evidence type="ECO:0000313" key="6">
    <source>
        <dbReference type="EMBL" id="OEU12663.1"/>
    </source>
</evidence>
<dbReference type="GO" id="GO:0071424">
    <property type="term" value="F:rRNA (cytosine-N4-)-methyltransferase activity"/>
    <property type="evidence" value="ECO:0007669"/>
    <property type="project" value="TreeGrafter"/>
</dbReference>
<feature type="region of interest" description="Disordered" evidence="5">
    <location>
        <begin position="21"/>
        <end position="43"/>
    </location>
</feature>
<dbReference type="EMBL" id="KV784364">
    <property type="protein sequence ID" value="OEU12663.1"/>
    <property type="molecule type" value="Genomic_DNA"/>
</dbReference>
<evidence type="ECO:0000256" key="2">
    <source>
        <dbReference type="ARBA" id="ARBA00022603"/>
    </source>
</evidence>
<protein>
    <submittedName>
        <fullName evidence="6">S-adenosyl-L-methionine dependent methyltransferase</fullName>
    </submittedName>
</protein>